<dbReference type="EMBL" id="CP036316">
    <property type="protein sequence ID" value="QDT63823.1"/>
    <property type="molecule type" value="Genomic_DNA"/>
</dbReference>
<evidence type="ECO:0000256" key="8">
    <source>
        <dbReference type="SAM" id="Phobius"/>
    </source>
</evidence>
<feature type="region of interest" description="Disordered" evidence="7">
    <location>
        <begin position="347"/>
        <end position="370"/>
    </location>
</feature>
<keyword evidence="3" id="KW-1003">Cell membrane</keyword>
<dbReference type="Proteomes" id="UP000319976">
    <property type="component" value="Chromosome"/>
</dbReference>
<feature type="domain" description="Acyltransferase 3" evidence="9">
    <location>
        <begin position="17"/>
        <end position="323"/>
    </location>
</feature>
<feature type="transmembrane region" description="Helical" evidence="8">
    <location>
        <begin position="54"/>
        <end position="76"/>
    </location>
</feature>
<reference evidence="10 11" key="1">
    <citation type="submission" date="2019-02" db="EMBL/GenBank/DDBJ databases">
        <title>Deep-cultivation of Planctomycetes and their phenomic and genomic characterization uncovers novel biology.</title>
        <authorList>
            <person name="Wiegand S."/>
            <person name="Jogler M."/>
            <person name="Boedeker C."/>
            <person name="Pinto D."/>
            <person name="Vollmers J."/>
            <person name="Rivas-Marin E."/>
            <person name="Kohn T."/>
            <person name="Peeters S.H."/>
            <person name="Heuer A."/>
            <person name="Rast P."/>
            <person name="Oberbeckmann S."/>
            <person name="Bunk B."/>
            <person name="Jeske O."/>
            <person name="Meyerdierks A."/>
            <person name="Storesund J.E."/>
            <person name="Kallscheuer N."/>
            <person name="Luecker S."/>
            <person name="Lage O.M."/>
            <person name="Pohl T."/>
            <person name="Merkel B.J."/>
            <person name="Hornburger P."/>
            <person name="Mueller R.-W."/>
            <person name="Bruemmer F."/>
            <person name="Labrenz M."/>
            <person name="Spormann A.M."/>
            <person name="Op den Camp H."/>
            <person name="Overmann J."/>
            <person name="Amann R."/>
            <person name="Jetten M.S.M."/>
            <person name="Mascher T."/>
            <person name="Medema M.H."/>
            <person name="Devos D.P."/>
            <person name="Kaster A.-K."/>
            <person name="Ovreas L."/>
            <person name="Rohde M."/>
            <person name="Galperin M.Y."/>
            <person name="Jogler C."/>
        </authorList>
    </citation>
    <scope>NUCLEOTIDE SEQUENCE [LARGE SCALE GENOMIC DNA]</scope>
    <source>
        <strain evidence="10 11">V22</strain>
    </source>
</reference>
<keyword evidence="4 8" id="KW-0812">Transmembrane</keyword>
<evidence type="ECO:0000313" key="10">
    <source>
        <dbReference type="EMBL" id="QDT63823.1"/>
    </source>
</evidence>
<dbReference type="PANTHER" id="PTHR40074:SF2">
    <property type="entry name" value="O-ACETYLTRANSFERASE WECH"/>
    <property type="match status" value="1"/>
</dbReference>
<organism evidence="10 11">
    <name type="scientific">Calycomorphotria hydatis</name>
    <dbReference type="NCBI Taxonomy" id="2528027"/>
    <lineage>
        <taxon>Bacteria</taxon>
        <taxon>Pseudomonadati</taxon>
        <taxon>Planctomycetota</taxon>
        <taxon>Planctomycetia</taxon>
        <taxon>Planctomycetales</taxon>
        <taxon>Planctomycetaceae</taxon>
        <taxon>Calycomorphotria</taxon>
    </lineage>
</organism>
<dbReference type="GO" id="GO:0009246">
    <property type="term" value="P:enterobacterial common antigen biosynthetic process"/>
    <property type="evidence" value="ECO:0007669"/>
    <property type="project" value="TreeGrafter"/>
</dbReference>
<feature type="transmembrane region" description="Helical" evidence="8">
    <location>
        <begin position="303"/>
        <end position="322"/>
    </location>
</feature>
<dbReference type="GO" id="GO:0016413">
    <property type="term" value="F:O-acetyltransferase activity"/>
    <property type="evidence" value="ECO:0007669"/>
    <property type="project" value="TreeGrafter"/>
</dbReference>
<evidence type="ECO:0000256" key="2">
    <source>
        <dbReference type="ARBA" id="ARBA00007400"/>
    </source>
</evidence>
<feature type="transmembrane region" description="Helical" evidence="8">
    <location>
        <begin position="186"/>
        <end position="204"/>
    </location>
</feature>
<gene>
    <name evidence="10" type="ORF">V22_10480</name>
</gene>
<evidence type="ECO:0000256" key="5">
    <source>
        <dbReference type="ARBA" id="ARBA00022989"/>
    </source>
</evidence>
<proteinExistence type="inferred from homology"/>
<feature type="transmembrane region" description="Helical" evidence="8">
    <location>
        <begin position="211"/>
        <end position="234"/>
    </location>
</feature>
<keyword evidence="6 8" id="KW-0472">Membrane</keyword>
<keyword evidence="10" id="KW-0012">Acyltransferase</keyword>
<evidence type="ECO:0000259" key="9">
    <source>
        <dbReference type="Pfam" id="PF01757"/>
    </source>
</evidence>
<comment type="similarity">
    <text evidence="2">Belongs to the acyltransferase 3 family.</text>
</comment>
<dbReference type="KEGG" id="chya:V22_10480"/>
<evidence type="ECO:0000256" key="1">
    <source>
        <dbReference type="ARBA" id="ARBA00004651"/>
    </source>
</evidence>
<feature type="transmembrane region" description="Helical" evidence="8">
    <location>
        <begin position="97"/>
        <end position="118"/>
    </location>
</feature>
<feature type="transmembrane region" description="Helical" evidence="8">
    <location>
        <begin position="270"/>
        <end position="291"/>
    </location>
</feature>
<feature type="transmembrane region" description="Helical" evidence="8">
    <location>
        <begin position="21"/>
        <end position="42"/>
    </location>
</feature>
<dbReference type="PANTHER" id="PTHR40074">
    <property type="entry name" value="O-ACETYLTRANSFERASE WECH"/>
    <property type="match status" value="1"/>
</dbReference>
<dbReference type="Pfam" id="PF01757">
    <property type="entry name" value="Acyl_transf_3"/>
    <property type="match status" value="1"/>
</dbReference>
<evidence type="ECO:0000313" key="11">
    <source>
        <dbReference type="Proteomes" id="UP000319976"/>
    </source>
</evidence>
<dbReference type="OrthoDB" id="9767863at2"/>
<comment type="subcellular location">
    <subcellularLocation>
        <location evidence="1">Cell membrane</location>
        <topology evidence="1">Multi-pass membrane protein</topology>
    </subcellularLocation>
</comment>
<dbReference type="GO" id="GO:0005886">
    <property type="term" value="C:plasma membrane"/>
    <property type="evidence" value="ECO:0007669"/>
    <property type="project" value="UniProtKB-SubCell"/>
</dbReference>
<feature type="transmembrane region" description="Helical" evidence="8">
    <location>
        <begin position="164"/>
        <end position="180"/>
    </location>
</feature>
<sequence>MSTQSSVAPVSTDGQDRSIETLRGLAVLLMVFGHVIGDSASTGLQVADGSWLRYIYFSLMFVRMPLFTVISGYVYALRPVSPNTNLNRFMKGKVRRLLIPFLFVGTLQLLVRTVIPSVNRPIDVNNLWQYYAYGFDQFWFLQALFTLFAIVAIVEYFGGLSTPICWAAWFALSLVISAMMPHQELFSLWGSEYLAPYFLLGLALNRFKDRYTTSIVISFAAAAFAIGVTMQQWVWWSGGDPNLDDMGWLALLVGLSGTSLILLCRRSNRWLAIIGTSSYVIYLFHVFGTAGSRVADKLLGIDSTFFLLFSGMVCGVALPMIIERLALKDRWARLCLLGLNPNRSPNKIPASTPAPQSIVPVPELQSKPIS</sequence>
<dbReference type="AlphaFoldDB" id="A0A517T629"/>
<keyword evidence="11" id="KW-1185">Reference proteome</keyword>
<name>A0A517T629_9PLAN</name>
<dbReference type="InterPro" id="IPR002656">
    <property type="entry name" value="Acyl_transf_3_dom"/>
</dbReference>
<accession>A0A517T629</accession>
<feature type="transmembrane region" description="Helical" evidence="8">
    <location>
        <begin position="246"/>
        <end position="263"/>
    </location>
</feature>
<keyword evidence="10" id="KW-0808">Transferase</keyword>
<evidence type="ECO:0000256" key="7">
    <source>
        <dbReference type="SAM" id="MobiDB-lite"/>
    </source>
</evidence>
<evidence type="ECO:0000256" key="4">
    <source>
        <dbReference type="ARBA" id="ARBA00022692"/>
    </source>
</evidence>
<protein>
    <submittedName>
        <fullName evidence="10">Acyltransferase family protein</fullName>
    </submittedName>
</protein>
<feature type="transmembrane region" description="Helical" evidence="8">
    <location>
        <begin position="138"/>
        <end position="157"/>
    </location>
</feature>
<evidence type="ECO:0000256" key="6">
    <source>
        <dbReference type="ARBA" id="ARBA00023136"/>
    </source>
</evidence>
<keyword evidence="5 8" id="KW-1133">Transmembrane helix</keyword>
<dbReference type="RefSeq" id="WP_145260436.1">
    <property type="nucleotide sequence ID" value="NZ_CP036316.1"/>
</dbReference>
<evidence type="ECO:0000256" key="3">
    <source>
        <dbReference type="ARBA" id="ARBA00022475"/>
    </source>
</evidence>